<reference evidence="1 2" key="1">
    <citation type="submission" date="2019-10" db="EMBL/GenBank/DDBJ databases">
        <title>Whole genome shotgun sequence of Acrocarpospora macrocephala NBRC 16266.</title>
        <authorList>
            <person name="Ichikawa N."/>
            <person name="Kimura A."/>
            <person name="Kitahashi Y."/>
            <person name="Komaki H."/>
            <person name="Oguchi A."/>
        </authorList>
    </citation>
    <scope>NUCLEOTIDE SEQUENCE [LARGE SCALE GENOMIC DNA]</scope>
    <source>
        <strain evidence="1 2">NBRC 16266</strain>
    </source>
</reference>
<gene>
    <name evidence="1" type="ORF">Amac_012370</name>
</gene>
<evidence type="ECO:0000313" key="1">
    <source>
        <dbReference type="EMBL" id="GES07642.1"/>
    </source>
</evidence>
<protein>
    <submittedName>
        <fullName evidence="1">Uncharacterized protein</fullName>
    </submittedName>
</protein>
<comment type="caution">
    <text evidence="1">The sequence shown here is derived from an EMBL/GenBank/DDBJ whole genome shotgun (WGS) entry which is preliminary data.</text>
</comment>
<dbReference type="EMBL" id="BLAE01000007">
    <property type="protein sequence ID" value="GES07642.1"/>
    <property type="molecule type" value="Genomic_DNA"/>
</dbReference>
<dbReference type="Proteomes" id="UP000331127">
    <property type="component" value="Unassembled WGS sequence"/>
</dbReference>
<keyword evidence="2" id="KW-1185">Reference proteome</keyword>
<accession>A0A5M3WHN6</accession>
<sequence length="66" mass="7013">MSPQTSVANVRTKDHLGVDPSAYDVRLDLAEVSAGSDFCCGNSTLAIQVELPRFDGHIRAFGYAAA</sequence>
<organism evidence="1 2">
    <name type="scientific">Acrocarpospora macrocephala</name>
    <dbReference type="NCBI Taxonomy" id="150177"/>
    <lineage>
        <taxon>Bacteria</taxon>
        <taxon>Bacillati</taxon>
        <taxon>Actinomycetota</taxon>
        <taxon>Actinomycetes</taxon>
        <taxon>Streptosporangiales</taxon>
        <taxon>Streptosporangiaceae</taxon>
        <taxon>Acrocarpospora</taxon>
    </lineage>
</organism>
<proteinExistence type="predicted"/>
<evidence type="ECO:0000313" key="2">
    <source>
        <dbReference type="Proteomes" id="UP000331127"/>
    </source>
</evidence>
<name>A0A5M3WHN6_9ACTN</name>
<dbReference type="AlphaFoldDB" id="A0A5M3WHN6"/>